<comment type="similarity">
    <text evidence="1">Belongs to the UDPGP type 1 family.</text>
</comment>
<comment type="subunit">
    <text evidence="2">Homooctamer.</text>
</comment>
<evidence type="ECO:0000256" key="8">
    <source>
        <dbReference type="ARBA" id="ARBA00047432"/>
    </source>
</evidence>
<dbReference type="SUPFAM" id="SSF53448">
    <property type="entry name" value="Nucleotide-diphospho-sugar transferases"/>
    <property type="match status" value="1"/>
</dbReference>
<evidence type="ECO:0000256" key="7">
    <source>
        <dbReference type="ARBA" id="ARBA00023579"/>
    </source>
</evidence>
<accession>A0A914RTG8</accession>
<dbReference type="Gene3D" id="3.90.550.10">
    <property type="entry name" value="Spore Coat Polysaccharide Biosynthesis Protein SpsA, Chain A"/>
    <property type="match status" value="1"/>
</dbReference>
<proteinExistence type="inferred from homology"/>
<name>A0A914RTG8_PAREQ</name>
<sequence>MHAVITLPHILNAKYNSDVPLILMDSRVKMCKAAFVNHECLIWYPPGHGNIFQSMHLTGILDELISTGRHICFISNIDNTSATADLSIAKFMLDSGTEYAMECTEKTSTDTKIPVERISPADEKIQLKSVIFLVRQCVICWKIVAVRVFDVLF</sequence>
<protein>
    <recommendedName>
        <fullName evidence="4">UTP--glucose-1-phosphate uridylyltransferase</fullName>
        <ecNumber evidence="3">2.7.7.9</ecNumber>
    </recommendedName>
</protein>
<evidence type="ECO:0000256" key="3">
    <source>
        <dbReference type="ARBA" id="ARBA00012415"/>
    </source>
</evidence>
<evidence type="ECO:0000313" key="10">
    <source>
        <dbReference type="WBParaSite" id="PEQ_0000956701-mRNA-1"/>
    </source>
</evidence>
<dbReference type="GO" id="GO:0006011">
    <property type="term" value="P:UDP-alpha-D-glucose metabolic process"/>
    <property type="evidence" value="ECO:0007669"/>
    <property type="project" value="InterPro"/>
</dbReference>
<evidence type="ECO:0000256" key="5">
    <source>
        <dbReference type="ARBA" id="ARBA00022679"/>
    </source>
</evidence>
<evidence type="ECO:0000313" key="9">
    <source>
        <dbReference type="Proteomes" id="UP000887564"/>
    </source>
</evidence>
<evidence type="ECO:0000256" key="1">
    <source>
        <dbReference type="ARBA" id="ARBA00010401"/>
    </source>
</evidence>
<comment type="function">
    <text evidence="7">UTP--glucose-1-phosphate uridylyltransferase catalyzing the conversion of glucose-1-phosphate into UDP-glucose, a crucial precursor for the production of glycogen.</text>
</comment>
<reference evidence="10" key="1">
    <citation type="submission" date="2022-11" db="UniProtKB">
        <authorList>
            <consortium name="WormBaseParasite"/>
        </authorList>
    </citation>
    <scope>IDENTIFICATION</scope>
</reference>
<dbReference type="Proteomes" id="UP000887564">
    <property type="component" value="Unplaced"/>
</dbReference>
<evidence type="ECO:0000256" key="6">
    <source>
        <dbReference type="ARBA" id="ARBA00022695"/>
    </source>
</evidence>
<evidence type="ECO:0000256" key="4">
    <source>
        <dbReference type="ARBA" id="ARBA00019048"/>
    </source>
</evidence>
<dbReference type="InterPro" id="IPR029044">
    <property type="entry name" value="Nucleotide-diphossugar_trans"/>
</dbReference>
<keyword evidence="6" id="KW-0548">Nucleotidyltransferase</keyword>
<dbReference type="PANTHER" id="PTHR43511">
    <property type="match status" value="1"/>
</dbReference>
<keyword evidence="9" id="KW-1185">Reference proteome</keyword>
<organism evidence="9 10">
    <name type="scientific">Parascaris equorum</name>
    <name type="common">Equine roundworm</name>
    <dbReference type="NCBI Taxonomy" id="6256"/>
    <lineage>
        <taxon>Eukaryota</taxon>
        <taxon>Metazoa</taxon>
        <taxon>Ecdysozoa</taxon>
        <taxon>Nematoda</taxon>
        <taxon>Chromadorea</taxon>
        <taxon>Rhabditida</taxon>
        <taxon>Spirurina</taxon>
        <taxon>Ascaridomorpha</taxon>
        <taxon>Ascaridoidea</taxon>
        <taxon>Ascarididae</taxon>
        <taxon>Parascaris</taxon>
    </lineage>
</organism>
<dbReference type="EC" id="2.7.7.9" evidence="3"/>
<comment type="catalytic activity">
    <reaction evidence="8">
        <text>alpha-D-glucose 1-phosphate + UTP + H(+) = UDP-alpha-D-glucose + diphosphate</text>
        <dbReference type="Rhea" id="RHEA:19889"/>
        <dbReference type="ChEBI" id="CHEBI:15378"/>
        <dbReference type="ChEBI" id="CHEBI:33019"/>
        <dbReference type="ChEBI" id="CHEBI:46398"/>
        <dbReference type="ChEBI" id="CHEBI:58601"/>
        <dbReference type="ChEBI" id="CHEBI:58885"/>
        <dbReference type="EC" id="2.7.7.9"/>
    </reaction>
    <physiologicalReaction direction="left-to-right" evidence="8">
        <dbReference type="Rhea" id="RHEA:19890"/>
    </physiologicalReaction>
</comment>
<keyword evidence="5" id="KW-0808">Transferase</keyword>
<dbReference type="GO" id="GO:0003983">
    <property type="term" value="F:UTP:glucose-1-phosphate uridylyltransferase activity"/>
    <property type="evidence" value="ECO:0007669"/>
    <property type="project" value="UniProtKB-EC"/>
</dbReference>
<dbReference type="Pfam" id="PF01704">
    <property type="entry name" value="UDPGP"/>
    <property type="match status" value="1"/>
</dbReference>
<evidence type="ECO:0000256" key="2">
    <source>
        <dbReference type="ARBA" id="ARBA00011823"/>
    </source>
</evidence>
<dbReference type="InterPro" id="IPR002618">
    <property type="entry name" value="UDPGP_fam"/>
</dbReference>
<dbReference type="WBParaSite" id="PEQ_0000956701-mRNA-1">
    <property type="protein sequence ID" value="PEQ_0000956701-mRNA-1"/>
    <property type="gene ID" value="PEQ_0000956701"/>
</dbReference>
<dbReference type="AlphaFoldDB" id="A0A914RTG8"/>
<dbReference type="InterPro" id="IPR016267">
    <property type="entry name" value="UDPGP_trans"/>
</dbReference>